<dbReference type="InterPro" id="IPR032710">
    <property type="entry name" value="NTF2-like_dom_sf"/>
</dbReference>
<gene>
    <name evidence="8" type="primary">virB8</name>
    <name evidence="8" type="ORF">VVAX_06030</name>
</gene>
<name>A0A679JH16_VARPD</name>
<dbReference type="Pfam" id="PF04335">
    <property type="entry name" value="VirB8"/>
    <property type="match status" value="1"/>
</dbReference>
<evidence type="ECO:0000256" key="2">
    <source>
        <dbReference type="ARBA" id="ARBA00022692"/>
    </source>
</evidence>
<keyword evidence="4 6" id="KW-0472">Membrane</keyword>
<evidence type="ECO:0000256" key="5">
    <source>
        <dbReference type="SAM" id="MobiDB-lite"/>
    </source>
</evidence>
<dbReference type="RefSeq" id="WP_339093759.1">
    <property type="nucleotide sequence ID" value="NZ_LR743508.1"/>
</dbReference>
<evidence type="ECO:0000256" key="1">
    <source>
        <dbReference type="ARBA" id="ARBA00004167"/>
    </source>
</evidence>
<feature type="domain" description="Bacterial virulence protein VirB8" evidence="7">
    <location>
        <begin position="38"/>
        <end position="255"/>
    </location>
</feature>
<dbReference type="AlphaFoldDB" id="A0A679JH16"/>
<sequence length="304" mass="33113">MQYIQGSAGLAIRRAAADQRNLGEWRAVMDKQVYFAAAVDWDAQRRLDLERRAARSTGIAWVCAVLSGLSMLSVSVLLPLKQFVPAVIRVDNATGAYDVQAPGELVRVGLARDQKILLSDVARYVLAREGFTRGEAETNYRTAYLMSCGPVRGEWEAYFNPHLNAQSPVNTMSATDSERAEILNVTFLPTDREDLRVTQVRFDKTVTRGVSPPVRTRYISTLTVQYDASNVPAQIKDLQINAFGFCAMNYRRDQEGAPQVLTSTAASGELFGHPNRDADAAAFSAGSSAGSSSATSRPLAAGAR</sequence>
<dbReference type="CDD" id="cd16424">
    <property type="entry name" value="VirB8"/>
    <property type="match status" value="1"/>
</dbReference>
<protein>
    <submittedName>
        <fullName evidence="8">Type IV secretion system protein virB8</fullName>
    </submittedName>
</protein>
<organism evidence="8">
    <name type="scientific">Variovorax paradoxus</name>
    <dbReference type="NCBI Taxonomy" id="34073"/>
    <lineage>
        <taxon>Bacteria</taxon>
        <taxon>Pseudomonadati</taxon>
        <taxon>Pseudomonadota</taxon>
        <taxon>Betaproteobacteria</taxon>
        <taxon>Burkholderiales</taxon>
        <taxon>Comamonadaceae</taxon>
        <taxon>Variovorax</taxon>
    </lineage>
</organism>
<evidence type="ECO:0000313" key="8">
    <source>
        <dbReference type="EMBL" id="CAA2109758.1"/>
    </source>
</evidence>
<dbReference type="SUPFAM" id="SSF54427">
    <property type="entry name" value="NTF2-like"/>
    <property type="match status" value="1"/>
</dbReference>
<keyword evidence="2 6" id="KW-0812">Transmembrane</keyword>
<feature type="compositionally biased region" description="Low complexity" evidence="5">
    <location>
        <begin position="281"/>
        <end position="296"/>
    </location>
</feature>
<accession>A0A679JH16</accession>
<comment type="subcellular location">
    <subcellularLocation>
        <location evidence="1">Membrane</location>
        <topology evidence="1">Single-pass membrane protein</topology>
    </subcellularLocation>
</comment>
<evidence type="ECO:0000256" key="6">
    <source>
        <dbReference type="SAM" id="Phobius"/>
    </source>
</evidence>
<dbReference type="GO" id="GO:0016020">
    <property type="term" value="C:membrane"/>
    <property type="evidence" value="ECO:0007669"/>
    <property type="project" value="UniProtKB-SubCell"/>
</dbReference>
<proteinExistence type="predicted"/>
<dbReference type="Gene3D" id="3.10.450.230">
    <property type="entry name" value="VirB8 protein"/>
    <property type="match status" value="1"/>
</dbReference>
<dbReference type="EMBL" id="LR743508">
    <property type="protein sequence ID" value="CAA2109758.1"/>
    <property type="molecule type" value="Genomic_DNA"/>
</dbReference>
<dbReference type="InterPro" id="IPR007430">
    <property type="entry name" value="VirB8"/>
</dbReference>
<evidence type="ECO:0000256" key="3">
    <source>
        <dbReference type="ARBA" id="ARBA00022989"/>
    </source>
</evidence>
<reference evidence="8" key="1">
    <citation type="submission" date="2019-12" db="EMBL/GenBank/DDBJ databases">
        <authorList>
            <person name="Cremers G."/>
        </authorList>
    </citation>
    <scope>NUCLEOTIDE SEQUENCE</scope>
    <source>
        <strain evidence="8">Vvax</strain>
    </source>
</reference>
<feature type="transmembrane region" description="Helical" evidence="6">
    <location>
        <begin position="59"/>
        <end position="80"/>
    </location>
</feature>
<evidence type="ECO:0000259" key="7">
    <source>
        <dbReference type="Pfam" id="PF04335"/>
    </source>
</evidence>
<feature type="region of interest" description="Disordered" evidence="5">
    <location>
        <begin position="281"/>
        <end position="304"/>
    </location>
</feature>
<keyword evidence="3 6" id="KW-1133">Transmembrane helix</keyword>
<evidence type="ECO:0000256" key="4">
    <source>
        <dbReference type="ARBA" id="ARBA00023136"/>
    </source>
</evidence>